<reference evidence="1" key="1">
    <citation type="submission" date="2020-07" db="EMBL/GenBank/DDBJ databases">
        <authorList>
            <person name="Lin J."/>
        </authorList>
    </citation>
    <scope>NUCLEOTIDE SEQUENCE</scope>
</reference>
<dbReference type="AlphaFoldDB" id="A0A6V7QHE2"/>
<dbReference type="PANTHER" id="PTHR46148">
    <property type="entry name" value="CHROMO DOMAIN-CONTAINING PROTEIN"/>
    <property type="match status" value="1"/>
</dbReference>
<proteinExistence type="predicted"/>
<dbReference type="EMBL" id="LR862136">
    <property type="protein sequence ID" value="CAD1842520.1"/>
    <property type="molecule type" value="Genomic_DNA"/>
</dbReference>
<accession>A0A6V7QHE2</accession>
<evidence type="ECO:0008006" key="2">
    <source>
        <dbReference type="Google" id="ProtNLM"/>
    </source>
</evidence>
<dbReference type="PANTHER" id="PTHR46148:SF60">
    <property type="entry name" value="CHROMO DOMAIN-CONTAINING PROTEIN"/>
    <property type="match status" value="1"/>
</dbReference>
<gene>
    <name evidence="1" type="ORF">CB5_LOCUS25731</name>
</gene>
<sequence length="114" mass="13137">MSYEEFPVAILAREVQKLRNREIPNVKVLWSNHDDREATWELEDVMKEHHPRLFEELKRLEVNRSVALVARSQKCGGIRPKCKKCHNNGVQKSRNNAPCGGVGKLYRAILTETA</sequence>
<protein>
    <recommendedName>
        <fullName evidence="2">Chromo domain-containing protein</fullName>
    </recommendedName>
</protein>
<organism evidence="1">
    <name type="scientific">Ananas comosus var. bracteatus</name>
    <name type="common">red pineapple</name>
    <dbReference type="NCBI Taxonomy" id="296719"/>
    <lineage>
        <taxon>Eukaryota</taxon>
        <taxon>Viridiplantae</taxon>
        <taxon>Streptophyta</taxon>
        <taxon>Embryophyta</taxon>
        <taxon>Tracheophyta</taxon>
        <taxon>Spermatophyta</taxon>
        <taxon>Magnoliopsida</taxon>
        <taxon>Liliopsida</taxon>
        <taxon>Poales</taxon>
        <taxon>Bromeliaceae</taxon>
        <taxon>Bromelioideae</taxon>
        <taxon>Ananas</taxon>
    </lineage>
</organism>
<name>A0A6V7QHE2_ANACO</name>
<evidence type="ECO:0000313" key="1">
    <source>
        <dbReference type="EMBL" id="CAD1842520.1"/>
    </source>
</evidence>